<dbReference type="EMBL" id="CP001650">
    <property type="protein sequence ID" value="ADF52281.1"/>
    <property type="molecule type" value="Genomic_DNA"/>
</dbReference>
<reference evidence="1 2" key="1">
    <citation type="journal article" date="2010" name="BMC Genomics">
        <title>The complete genome of Zunongwangia profunda SM-A87 reveals its adaptation to the deep-sea environment and ecological role in sedimentary organic nitrogen degradation.</title>
        <authorList>
            <person name="Qin Q.L."/>
            <person name="Zhang X.Y."/>
            <person name="Wang X.M."/>
            <person name="Liu G.M."/>
            <person name="Chen X.L."/>
            <person name="Xie B.B."/>
            <person name="Dang H.Y."/>
            <person name="Zhou B.C."/>
            <person name="Yu J."/>
            <person name="Zhang Y.Z."/>
        </authorList>
    </citation>
    <scope>NUCLEOTIDE SEQUENCE [LARGE SCALE GENOMIC DNA]</scope>
    <source>
        <strain evidence="2">DSM 18752 / CCTCC AB 206139 / SM-A87</strain>
    </source>
</reference>
<accession>D5B9Y3</accession>
<proteinExistence type="predicted"/>
<evidence type="ECO:0000313" key="1">
    <source>
        <dbReference type="EMBL" id="ADF52281.1"/>
    </source>
</evidence>
<keyword evidence="2" id="KW-1185">Reference proteome</keyword>
<sequence length="35" mass="4411">MEFFKLLMFFIEFLLRNPSLNLVYSKKIQPYFTEY</sequence>
<name>D5B9Y3_ZUNPS</name>
<dbReference type="AlphaFoldDB" id="D5B9Y3"/>
<protein>
    <submittedName>
        <fullName evidence="1">Uncharacterized protein</fullName>
    </submittedName>
</protein>
<dbReference type="Proteomes" id="UP000001654">
    <property type="component" value="Chromosome"/>
</dbReference>
<gene>
    <name evidence="1" type="ordered locus">ZPR_1956</name>
</gene>
<dbReference type="KEGG" id="zpr:ZPR_1956"/>
<evidence type="ECO:0000313" key="2">
    <source>
        <dbReference type="Proteomes" id="UP000001654"/>
    </source>
</evidence>
<organism evidence="1 2">
    <name type="scientific">Zunongwangia profunda (strain DSM 18752 / CCTCC AB 206139 / SM-A87)</name>
    <name type="common">Wangia profunda</name>
    <dbReference type="NCBI Taxonomy" id="655815"/>
    <lineage>
        <taxon>Bacteria</taxon>
        <taxon>Pseudomonadati</taxon>
        <taxon>Bacteroidota</taxon>
        <taxon>Flavobacteriia</taxon>
        <taxon>Flavobacteriales</taxon>
        <taxon>Flavobacteriaceae</taxon>
        <taxon>Zunongwangia</taxon>
    </lineage>
</organism>
<dbReference type="HOGENOM" id="CLU_3368208_0_0_10"/>